<evidence type="ECO:0000313" key="1">
    <source>
        <dbReference type="EMBL" id="MDR6943659.1"/>
    </source>
</evidence>
<proteinExistence type="predicted"/>
<keyword evidence="2" id="KW-1185">Reference proteome</keyword>
<dbReference type="RefSeq" id="WP_310098313.1">
    <property type="nucleotide sequence ID" value="NZ_JAVDUU010000003.1"/>
</dbReference>
<evidence type="ECO:0000313" key="2">
    <source>
        <dbReference type="Proteomes" id="UP001247620"/>
    </source>
</evidence>
<reference evidence="1 2" key="1">
    <citation type="submission" date="2023-07" db="EMBL/GenBank/DDBJ databases">
        <title>Sorghum-associated microbial communities from plants grown in Nebraska, USA.</title>
        <authorList>
            <person name="Schachtman D."/>
        </authorList>
    </citation>
    <scope>NUCLEOTIDE SEQUENCE [LARGE SCALE GENOMIC DNA]</scope>
    <source>
        <strain evidence="1 2">3262</strain>
    </source>
</reference>
<accession>A0ABU1TE23</accession>
<dbReference type="EMBL" id="JAVDUU010000003">
    <property type="protein sequence ID" value="MDR6943659.1"/>
    <property type="molecule type" value="Genomic_DNA"/>
</dbReference>
<protein>
    <submittedName>
        <fullName evidence="1">Uncharacterized protein</fullName>
    </submittedName>
</protein>
<dbReference type="Proteomes" id="UP001247620">
    <property type="component" value="Unassembled WGS sequence"/>
</dbReference>
<sequence>MARKFMPVADRLFPYWEMIGGKQPKNGKLDWDTHLLLNRAYNPFIRLGPGDESNFRKRNYPEILPVLDDSFLITGYITLNNDRDYFDFIADNAEKSLRHYQLMYHEI</sequence>
<name>A0ABU1TE23_9SPHI</name>
<organism evidence="1 2">
    <name type="scientific">Mucilaginibacter pocheonensis</name>
    <dbReference type="NCBI Taxonomy" id="398050"/>
    <lineage>
        <taxon>Bacteria</taxon>
        <taxon>Pseudomonadati</taxon>
        <taxon>Bacteroidota</taxon>
        <taxon>Sphingobacteriia</taxon>
        <taxon>Sphingobacteriales</taxon>
        <taxon>Sphingobacteriaceae</taxon>
        <taxon>Mucilaginibacter</taxon>
    </lineage>
</organism>
<comment type="caution">
    <text evidence="1">The sequence shown here is derived from an EMBL/GenBank/DDBJ whole genome shotgun (WGS) entry which is preliminary data.</text>
</comment>
<gene>
    <name evidence="1" type="ORF">J2W55_003512</name>
</gene>